<evidence type="ECO:0000256" key="1">
    <source>
        <dbReference type="SAM" id="MobiDB-lite"/>
    </source>
</evidence>
<evidence type="ECO:0000313" key="2">
    <source>
        <dbReference type="EMBL" id="TXI36534.1"/>
    </source>
</evidence>
<name>A0A5C7WIS5_METME</name>
<dbReference type="EMBL" id="SSGG01000086">
    <property type="protein sequence ID" value="TXI36534.1"/>
    <property type="molecule type" value="Genomic_DNA"/>
</dbReference>
<dbReference type="AlphaFoldDB" id="A0A5C7WIS5"/>
<reference evidence="2 3" key="1">
    <citation type="submission" date="2018-09" db="EMBL/GenBank/DDBJ databases">
        <title>Metagenome Assembled Genomes from an Advanced Water Purification Facility.</title>
        <authorList>
            <person name="Stamps B.W."/>
            <person name="Spear J.R."/>
        </authorList>
    </citation>
    <scope>NUCLEOTIDE SEQUENCE [LARGE SCALE GENOMIC DNA]</scope>
    <source>
        <strain evidence="2">Bin_42_2</strain>
    </source>
</reference>
<organism evidence="2 3">
    <name type="scientific">Methylophilus methylotrophus</name>
    <name type="common">Bacterium W3A1</name>
    <dbReference type="NCBI Taxonomy" id="17"/>
    <lineage>
        <taxon>Bacteria</taxon>
        <taxon>Pseudomonadati</taxon>
        <taxon>Pseudomonadota</taxon>
        <taxon>Betaproteobacteria</taxon>
        <taxon>Nitrosomonadales</taxon>
        <taxon>Methylophilaceae</taxon>
        <taxon>Methylophilus</taxon>
    </lineage>
</organism>
<evidence type="ECO:0000313" key="3">
    <source>
        <dbReference type="Proteomes" id="UP000321374"/>
    </source>
</evidence>
<comment type="caution">
    <text evidence="2">The sequence shown here is derived from an EMBL/GenBank/DDBJ whole genome shotgun (WGS) entry which is preliminary data.</text>
</comment>
<dbReference type="Proteomes" id="UP000321374">
    <property type="component" value="Unassembled WGS sequence"/>
</dbReference>
<accession>A0A5C7WIS5</accession>
<proteinExistence type="predicted"/>
<feature type="compositionally biased region" description="Low complexity" evidence="1">
    <location>
        <begin position="68"/>
        <end position="82"/>
    </location>
</feature>
<feature type="compositionally biased region" description="Basic and acidic residues" evidence="1">
    <location>
        <begin position="94"/>
        <end position="115"/>
    </location>
</feature>
<protein>
    <submittedName>
        <fullName evidence="2">Uncharacterized protein</fullName>
    </submittedName>
</protein>
<feature type="compositionally biased region" description="Polar residues" evidence="1">
    <location>
        <begin position="40"/>
        <end position="59"/>
    </location>
</feature>
<feature type="compositionally biased region" description="Basic and acidic residues" evidence="1">
    <location>
        <begin position="135"/>
        <end position="147"/>
    </location>
</feature>
<feature type="region of interest" description="Disordered" evidence="1">
    <location>
        <begin position="40"/>
        <end position="147"/>
    </location>
</feature>
<sequence>MKFLTLKRAWLAPLSQYLFFLAMTLGLGIGASLAEESSAPYQSTFDDYKATNNDNQTDWKSLDASIAGQGQQMSGMQHSSDQPMNHEAMGHGMSHRDTQASHDSKSEMPRMDHPAVVHGEASESAIPSQGSHSAHQHEPSEGDSHEH</sequence>
<gene>
    <name evidence="2" type="ORF">E6Q51_05390</name>
</gene>